<keyword evidence="3" id="KW-1185">Reference proteome</keyword>
<dbReference type="RefSeq" id="WP_106523994.1">
    <property type="nucleotide sequence ID" value="NZ_PYGD01000007.1"/>
</dbReference>
<feature type="domain" description="DUF7674" evidence="1">
    <location>
        <begin position="9"/>
        <end position="115"/>
    </location>
</feature>
<dbReference type="Proteomes" id="UP000240572">
    <property type="component" value="Unassembled WGS sequence"/>
</dbReference>
<evidence type="ECO:0000313" key="3">
    <source>
        <dbReference type="Proteomes" id="UP000240572"/>
    </source>
</evidence>
<name>A0A2P8D0H2_9BACT</name>
<gene>
    <name evidence="2" type="ORF">B0I18_107125</name>
</gene>
<comment type="caution">
    <text evidence="2">The sequence shown here is derived from an EMBL/GenBank/DDBJ whole genome shotgun (WGS) entry which is preliminary data.</text>
</comment>
<evidence type="ECO:0000313" key="2">
    <source>
        <dbReference type="EMBL" id="PSK90715.1"/>
    </source>
</evidence>
<dbReference type="InterPro" id="IPR056091">
    <property type="entry name" value="DUF7674"/>
</dbReference>
<dbReference type="AlphaFoldDB" id="A0A2P8D0H2"/>
<accession>A0A2P8D0H2</accession>
<protein>
    <recommendedName>
        <fullName evidence="1">DUF7674 domain-containing protein</fullName>
    </recommendedName>
</protein>
<dbReference type="Pfam" id="PF24722">
    <property type="entry name" value="DUF7674"/>
    <property type="match status" value="1"/>
</dbReference>
<sequence>MNPYEIPAMLEDELPAIVPSLKEHAPDGNATQIIKVLTHYTRSLLSLHDLPAVVKCMQVADKIYEKGNQVVRNAVENVFVYSFSGLQCACNRLEWKQIQSKIPVTLYSAYVRQIYRSGL</sequence>
<organism evidence="2 3">
    <name type="scientific">Taibaiella chishuiensis</name>
    <dbReference type="NCBI Taxonomy" id="1434707"/>
    <lineage>
        <taxon>Bacteria</taxon>
        <taxon>Pseudomonadati</taxon>
        <taxon>Bacteroidota</taxon>
        <taxon>Chitinophagia</taxon>
        <taxon>Chitinophagales</taxon>
        <taxon>Chitinophagaceae</taxon>
        <taxon>Taibaiella</taxon>
    </lineage>
</organism>
<reference evidence="2 3" key="1">
    <citation type="submission" date="2018-03" db="EMBL/GenBank/DDBJ databases">
        <title>Genomic Encyclopedia of Type Strains, Phase III (KMG-III): the genomes of soil and plant-associated and newly described type strains.</title>
        <authorList>
            <person name="Whitman W."/>
        </authorList>
    </citation>
    <scope>NUCLEOTIDE SEQUENCE [LARGE SCALE GENOMIC DNA]</scope>
    <source>
        <strain evidence="2 3">CGMCC 1.12700</strain>
    </source>
</reference>
<evidence type="ECO:0000259" key="1">
    <source>
        <dbReference type="Pfam" id="PF24722"/>
    </source>
</evidence>
<dbReference type="EMBL" id="PYGD01000007">
    <property type="protein sequence ID" value="PSK90715.1"/>
    <property type="molecule type" value="Genomic_DNA"/>
</dbReference>
<dbReference type="OrthoDB" id="707611at2"/>
<proteinExistence type="predicted"/>